<dbReference type="EMBL" id="SLWN01000004">
    <property type="protein sequence ID" value="TCO32408.1"/>
    <property type="molecule type" value="Genomic_DNA"/>
</dbReference>
<protein>
    <submittedName>
        <fullName evidence="2">Uncharacterized protein</fullName>
    </submittedName>
</protein>
<keyword evidence="1" id="KW-1133">Transmembrane helix</keyword>
<feature type="transmembrane region" description="Helical" evidence="1">
    <location>
        <begin position="99"/>
        <end position="120"/>
    </location>
</feature>
<dbReference type="Proteomes" id="UP000294508">
    <property type="component" value="Unassembled WGS sequence"/>
</dbReference>
<gene>
    <name evidence="2" type="ORF">EV652_10414</name>
</gene>
<feature type="transmembrane region" description="Helical" evidence="1">
    <location>
        <begin position="74"/>
        <end position="93"/>
    </location>
</feature>
<feature type="transmembrane region" description="Helical" evidence="1">
    <location>
        <begin position="40"/>
        <end position="62"/>
    </location>
</feature>
<keyword evidence="1" id="KW-0472">Membrane</keyword>
<sequence>MTARDAEVSWWRELWIPLLASALCLVAGIAAWPLTGEWRWGLTGLIATITAAPLIVALAMIFAESDSAFEGCMWVVLLLALLAVPVGLTVWLWTGNWAWGIVALAGPFAAIFLAFAGMIVESESDR</sequence>
<keyword evidence="3" id="KW-1185">Reference proteome</keyword>
<keyword evidence="1" id="KW-0812">Transmembrane</keyword>
<organism evidence="2 3">
    <name type="scientific">Kribbella steppae</name>
    <dbReference type="NCBI Taxonomy" id="2512223"/>
    <lineage>
        <taxon>Bacteria</taxon>
        <taxon>Bacillati</taxon>
        <taxon>Actinomycetota</taxon>
        <taxon>Actinomycetes</taxon>
        <taxon>Propionibacteriales</taxon>
        <taxon>Kribbellaceae</taxon>
        <taxon>Kribbella</taxon>
    </lineage>
</organism>
<evidence type="ECO:0000313" key="2">
    <source>
        <dbReference type="EMBL" id="TCO32408.1"/>
    </source>
</evidence>
<evidence type="ECO:0000313" key="3">
    <source>
        <dbReference type="Proteomes" id="UP000294508"/>
    </source>
</evidence>
<dbReference type="AlphaFoldDB" id="A0A4R2HPH8"/>
<reference evidence="2 3" key="1">
    <citation type="journal article" date="2015" name="Stand. Genomic Sci.">
        <title>Genomic Encyclopedia of Bacterial and Archaeal Type Strains, Phase III: the genomes of soil and plant-associated and newly described type strains.</title>
        <authorList>
            <person name="Whitman W.B."/>
            <person name="Woyke T."/>
            <person name="Klenk H.P."/>
            <person name="Zhou Y."/>
            <person name="Lilburn T.G."/>
            <person name="Beck B.J."/>
            <person name="De Vos P."/>
            <person name="Vandamme P."/>
            <person name="Eisen J.A."/>
            <person name="Garrity G."/>
            <person name="Hugenholtz P."/>
            <person name="Kyrpides N.C."/>
        </authorList>
    </citation>
    <scope>NUCLEOTIDE SEQUENCE [LARGE SCALE GENOMIC DNA]</scope>
    <source>
        <strain evidence="2 3">VKM Ac-2572</strain>
    </source>
</reference>
<comment type="caution">
    <text evidence="2">The sequence shown here is derived from an EMBL/GenBank/DDBJ whole genome shotgun (WGS) entry which is preliminary data.</text>
</comment>
<dbReference type="RefSeq" id="WP_132209206.1">
    <property type="nucleotide sequence ID" value="NZ_SLWN01000004.1"/>
</dbReference>
<name>A0A4R2HPH8_9ACTN</name>
<accession>A0A4R2HPH8</accession>
<feature type="transmembrane region" description="Helical" evidence="1">
    <location>
        <begin position="14"/>
        <end position="34"/>
    </location>
</feature>
<proteinExistence type="predicted"/>
<evidence type="ECO:0000256" key="1">
    <source>
        <dbReference type="SAM" id="Phobius"/>
    </source>
</evidence>